<keyword evidence="1" id="KW-0812">Transmembrane</keyword>
<reference evidence="2 3" key="1">
    <citation type="submission" date="2020-12" db="EMBL/GenBank/DDBJ databases">
        <title>Complete genome sequence of Erwinia phage pEa_SNUABM_5.</title>
        <authorList>
            <person name="Kim S.G."/>
            <person name="Lee S.B."/>
            <person name="Kwon J."/>
            <person name="Park S.C."/>
        </authorList>
    </citation>
    <scope>NUCLEOTIDE SEQUENCE [LARGE SCALE GENOMIC DNA]</scope>
</reference>
<organism evidence="2 3">
    <name type="scientific">Erwinia phage pEa_SNUABM_5</name>
    <dbReference type="NCBI Taxonomy" id="2797313"/>
    <lineage>
        <taxon>Viruses</taxon>
        <taxon>Duplodnaviria</taxon>
        <taxon>Heunggongvirae</taxon>
        <taxon>Uroviricota</taxon>
        <taxon>Caudoviricetes</taxon>
        <taxon>Rivsvirus</taxon>
        <taxon>Rivsvirus SNUABM5</taxon>
    </lineage>
</organism>
<accession>A0A7T8EPP9</accession>
<proteinExistence type="predicted"/>
<keyword evidence="1" id="KW-0472">Membrane</keyword>
<gene>
    <name evidence="2" type="ORF">pEaSNUABM5_00269</name>
</gene>
<keyword evidence="1" id="KW-1133">Transmembrane helix</keyword>
<feature type="transmembrane region" description="Helical" evidence="1">
    <location>
        <begin position="21"/>
        <end position="39"/>
    </location>
</feature>
<dbReference type="Proteomes" id="UP000596123">
    <property type="component" value="Segment"/>
</dbReference>
<keyword evidence="3" id="KW-1185">Reference proteome</keyword>
<evidence type="ECO:0000256" key="1">
    <source>
        <dbReference type="SAM" id="Phobius"/>
    </source>
</evidence>
<sequence length="71" mass="7796">MKAFYLAILAGWTKLRGYEQVAITLVLVNLLGAVLVNMINQNLSLFLPSVFLFALSGMVSVGLCIKEHKVD</sequence>
<evidence type="ECO:0000313" key="2">
    <source>
        <dbReference type="EMBL" id="QQO90411.1"/>
    </source>
</evidence>
<evidence type="ECO:0000313" key="3">
    <source>
        <dbReference type="Proteomes" id="UP000596123"/>
    </source>
</evidence>
<feature type="transmembrane region" description="Helical" evidence="1">
    <location>
        <begin position="45"/>
        <end position="65"/>
    </location>
</feature>
<dbReference type="EMBL" id="MW366843">
    <property type="protein sequence ID" value="QQO90411.1"/>
    <property type="molecule type" value="Genomic_DNA"/>
</dbReference>
<name>A0A7T8EPP9_9CAUD</name>
<protein>
    <submittedName>
        <fullName evidence="2">Uncharacterized protein</fullName>
    </submittedName>
</protein>